<dbReference type="SUPFAM" id="SSF53474">
    <property type="entry name" value="alpha/beta-Hydrolases"/>
    <property type="match status" value="1"/>
</dbReference>
<dbReference type="PANTHER" id="PTHR34853">
    <property type="match status" value="1"/>
</dbReference>
<feature type="chain" id="PRO_5043386646" evidence="1">
    <location>
        <begin position="22"/>
        <end position="413"/>
    </location>
</feature>
<dbReference type="PIRSF" id="PIRSF029171">
    <property type="entry name" value="Esterase_LipA"/>
    <property type="match status" value="1"/>
</dbReference>
<reference evidence="2" key="1">
    <citation type="submission" date="2023-04" db="EMBL/GenBank/DDBJ databases">
        <title>The environmental microbiomes in feedlot watering bowls are a reservoir of florfenicol resistance for bovine respiratory disease pathogens.</title>
        <authorList>
            <person name="Kos D.W."/>
            <person name="Ruzzini A.C."/>
            <person name="Schreiner B."/>
            <person name="Jelinski M.D."/>
        </authorList>
    </citation>
    <scope>NUCLEOTIDE SEQUENCE</scope>
    <source>
        <strain evidence="2">WB3</strain>
    </source>
</reference>
<dbReference type="GO" id="GO:0004806">
    <property type="term" value="F:triacylglycerol lipase activity"/>
    <property type="evidence" value="ECO:0007669"/>
    <property type="project" value="InterPro"/>
</dbReference>
<dbReference type="InterPro" id="IPR005152">
    <property type="entry name" value="Lipase_secreted"/>
</dbReference>
<organism evidence="2 3">
    <name type="scientific">Acinetobacter terrestris</name>
    <dbReference type="NCBI Taxonomy" id="2529843"/>
    <lineage>
        <taxon>Bacteria</taxon>
        <taxon>Pseudomonadati</taxon>
        <taxon>Pseudomonadota</taxon>
        <taxon>Gammaproteobacteria</taxon>
        <taxon>Moraxellales</taxon>
        <taxon>Moraxellaceae</taxon>
        <taxon>Acinetobacter</taxon>
        <taxon>Acinetobacter Taxon 24</taxon>
    </lineage>
</organism>
<dbReference type="PANTHER" id="PTHR34853:SF1">
    <property type="entry name" value="LIPASE 5"/>
    <property type="match status" value="1"/>
</dbReference>
<proteinExistence type="predicted"/>
<keyword evidence="1" id="KW-0732">Signal</keyword>
<accession>A0AAW6UQI1</accession>
<dbReference type="Gene3D" id="3.40.50.1820">
    <property type="entry name" value="alpha/beta hydrolase"/>
    <property type="match status" value="1"/>
</dbReference>
<gene>
    <name evidence="2" type="ORF">QOR41_03680</name>
</gene>
<dbReference type="Proteomes" id="UP001241935">
    <property type="component" value="Unassembled WGS sequence"/>
</dbReference>
<feature type="signal peptide" evidence="1">
    <location>
        <begin position="1"/>
        <end position="21"/>
    </location>
</feature>
<sequence>MKKTLLTVLMSSSVLFLTACGSDDNDLVFNGPNNGIPVNNIQDPVVKVTAYTGDGMPEVAADSQLMTYKMLGVDNKEVMATALVFVPTTVQPANGWPIVVWAHGTTGVADQCAPSRSKLNSNIEVMIAQLLSAGYVVVAPDYEGLGEPSGNELHPFLNLKSEAYSITDAVVAARNYLGVKVSNQWMAVGHSQGGHAALGAAQYASRASNLVYKGTVALAPASNLPLVLAGGESAAGKETDLNKKITALASLDTFTALITAGLRNPNPSLQYSQIFKSPTDNIAKNAEVDCYDVLGQKFGKGMKDYATINGSVDNYPRTQTDFMSIPVVKTFLEKGSQPLQVKVSTPVIIYQGSLDTTVPKQVTDILYSSAIKQNTSIRYLTDESGATKWDHGTVYVLNIPNIIADVKSLMPIQ</sequence>
<protein>
    <submittedName>
        <fullName evidence="2">Alpha/beta fold hydrolase</fullName>
    </submittedName>
</protein>
<dbReference type="AlphaFoldDB" id="A0AAW6UQI1"/>
<keyword evidence="2" id="KW-0378">Hydrolase</keyword>
<evidence type="ECO:0000313" key="2">
    <source>
        <dbReference type="EMBL" id="MDK1682950.1"/>
    </source>
</evidence>
<dbReference type="InterPro" id="IPR029058">
    <property type="entry name" value="AB_hydrolase_fold"/>
</dbReference>
<evidence type="ECO:0000313" key="3">
    <source>
        <dbReference type="Proteomes" id="UP001241935"/>
    </source>
</evidence>
<dbReference type="GO" id="GO:0016042">
    <property type="term" value="P:lipid catabolic process"/>
    <property type="evidence" value="ECO:0007669"/>
    <property type="project" value="InterPro"/>
</dbReference>
<dbReference type="PROSITE" id="PS51257">
    <property type="entry name" value="PROKAR_LIPOPROTEIN"/>
    <property type="match status" value="1"/>
</dbReference>
<dbReference type="Pfam" id="PF03583">
    <property type="entry name" value="LIP"/>
    <property type="match status" value="1"/>
</dbReference>
<evidence type="ECO:0000256" key="1">
    <source>
        <dbReference type="SAM" id="SignalP"/>
    </source>
</evidence>
<dbReference type="RefSeq" id="WP_284066402.1">
    <property type="nucleotide sequence ID" value="NZ_JASKNE010000001.1"/>
</dbReference>
<comment type="caution">
    <text evidence="2">The sequence shown here is derived from an EMBL/GenBank/DDBJ whole genome shotgun (WGS) entry which is preliminary data.</text>
</comment>
<dbReference type="EMBL" id="JASKNE010000001">
    <property type="protein sequence ID" value="MDK1682950.1"/>
    <property type="molecule type" value="Genomic_DNA"/>
</dbReference>
<name>A0AAW6UQI1_9GAMM</name>